<dbReference type="InterPro" id="IPR027417">
    <property type="entry name" value="P-loop_NTPase"/>
</dbReference>
<dbReference type="InterPro" id="IPR011703">
    <property type="entry name" value="ATPase_AAA-3"/>
</dbReference>
<evidence type="ECO:0000256" key="1">
    <source>
        <dbReference type="SAM" id="MobiDB-lite"/>
    </source>
</evidence>
<feature type="region of interest" description="Disordered" evidence="1">
    <location>
        <begin position="1"/>
        <end position="247"/>
    </location>
</feature>
<dbReference type="PANTHER" id="PTHR42759">
    <property type="entry name" value="MOXR FAMILY PROTEIN"/>
    <property type="match status" value="1"/>
</dbReference>
<dbReference type="InterPro" id="IPR050764">
    <property type="entry name" value="CbbQ/NirQ/NorQ/GpvN"/>
</dbReference>
<dbReference type="PANTHER" id="PTHR42759:SF5">
    <property type="entry name" value="METHANOL DEHYDROGENASE REGULATOR"/>
    <property type="match status" value="1"/>
</dbReference>
<dbReference type="AlphaFoldDB" id="A0A6I1GEX7"/>
<evidence type="ECO:0000313" key="5">
    <source>
        <dbReference type="Proteomes" id="UP000441772"/>
    </source>
</evidence>
<feature type="compositionally biased region" description="Low complexity" evidence="1">
    <location>
        <begin position="215"/>
        <end position="247"/>
    </location>
</feature>
<feature type="compositionally biased region" description="Low complexity" evidence="1">
    <location>
        <begin position="115"/>
        <end position="127"/>
    </location>
</feature>
<dbReference type="Pfam" id="PF17863">
    <property type="entry name" value="AAA_lid_2"/>
    <property type="match status" value="1"/>
</dbReference>
<feature type="domain" description="ChlI/MoxR AAA lid" evidence="3">
    <location>
        <begin position="501"/>
        <end position="572"/>
    </location>
</feature>
<reference evidence="4 5" key="1">
    <citation type="submission" date="2019-09" db="EMBL/GenBank/DDBJ databases">
        <title>Characterization of the phylogenetic diversity of two novel species belonging to the genus Bifidobacterium: Bifidobacterium cebidarum sp. nov. and Bifidobacterium leontopitheci sp. nov.</title>
        <authorList>
            <person name="Lugli G.A."/>
            <person name="Duranti S."/>
            <person name="Milani C."/>
            <person name="Turroni F."/>
            <person name="Ventura M."/>
        </authorList>
    </citation>
    <scope>NUCLEOTIDE SEQUENCE [LARGE SCALE GENOMIC DNA]</scope>
    <source>
        <strain evidence="4 5">LMG 31471</strain>
    </source>
</reference>
<organism evidence="4 5">
    <name type="scientific">Bifidobacterium leontopitheci</name>
    <dbReference type="NCBI Taxonomy" id="2650774"/>
    <lineage>
        <taxon>Bacteria</taxon>
        <taxon>Bacillati</taxon>
        <taxon>Actinomycetota</taxon>
        <taxon>Actinomycetes</taxon>
        <taxon>Bifidobacteriales</taxon>
        <taxon>Bifidobacteriaceae</taxon>
        <taxon>Bifidobacterium</taxon>
    </lineage>
</organism>
<dbReference type="InterPro" id="IPR041628">
    <property type="entry name" value="ChlI/MoxR_AAA_lid"/>
</dbReference>
<gene>
    <name evidence="4" type="ORF">F7D09_1316</name>
</gene>
<evidence type="ECO:0000259" key="2">
    <source>
        <dbReference type="Pfam" id="PF07726"/>
    </source>
</evidence>
<comment type="caution">
    <text evidence="4">The sequence shown here is derived from an EMBL/GenBank/DDBJ whole genome shotgun (WGS) entry which is preliminary data.</text>
</comment>
<dbReference type="Pfam" id="PF07726">
    <property type="entry name" value="AAA_3"/>
    <property type="match status" value="1"/>
</dbReference>
<keyword evidence="5" id="KW-1185">Reference proteome</keyword>
<dbReference type="GO" id="GO:0016887">
    <property type="term" value="F:ATP hydrolysis activity"/>
    <property type="evidence" value="ECO:0007669"/>
    <property type="project" value="InterPro"/>
</dbReference>
<dbReference type="EMBL" id="WBVT01000019">
    <property type="protein sequence ID" value="KAB7790180.1"/>
    <property type="molecule type" value="Genomic_DNA"/>
</dbReference>
<feature type="compositionally biased region" description="Polar residues" evidence="1">
    <location>
        <begin position="204"/>
        <end position="214"/>
    </location>
</feature>
<feature type="domain" description="ATPase AAA-3" evidence="2">
    <location>
        <begin position="308"/>
        <end position="438"/>
    </location>
</feature>
<feature type="compositionally biased region" description="Polar residues" evidence="1">
    <location>
        <begin position="8"/>
        <end position="29"/>
    </location>
</feature>
<feature type="compositionally biased region" description="Basic and acidic residues" evidence="1">
    <location>
        <begin position="146"/>
        <end position="156"/>
    </location>
</feature>
<feature type="compositionally biased region" description="Polar residues" evidence="1">
    <location>
        <begin position="52"/>
        <end position="68"/>
    </location>
</feature>
<dbReference type="Gene3D" id="1.10.8.80">
    <property type="entry name" value="Magnesium chelatase subunit I, C-Terminal domain"/>
    <property type="match status" value="1"/>
</dbReference>
<evidence type="ECO:0000313" key="4">
    <source>
        <dbReference type="EMBL" id="KAB7790180.1"/>
    </source>
</evidence>
<sequence>MTDGNELNDATQLSDKTQLSDSTVLSDNTVRSDKTVLSAKTTASSTKAAQGKNAQPKSVQPKSTQQAPVTVALPAKPATSGNATTAAKPSASTTSAAKPDADATVISDRTVLSDQGKAARQQTAAKKQPGKQTAKPALPKQQKRTSKAEPKVDLPKKTGGKPASATAQTSAATQPSASAALPKVGLPGNSAAGRTANPGLPQQAGRNTGNASSDAGTPAQAAYPQAAQQPAAATQQPGHQSASVAAPAVTPVTAPASFDPQSTAPASPSDIAYFKQAFDALTKSVSHVLVGKEQPIRLCLTALMVGGHILLEDNPGTGKTQLARGIANSISTSFKRIQFTPDLLPSDVVGITFYDQKTGDFTFREGPVFASIVLADEINRASPKTQSALLEVMEEQKVTVDGVTHAVPQPFIVIATQNPIEQLGTYKLPEAQMDRFLIKTSVGYPGHQASVDILREVNITDRAQTVSPVLSGPDVLTLRGIGERVHVDDTILEYIVRVVEATRHDENIAIGSSMRGALALTRCARIWAASDGRGYVVPDDVKDLAVAVLSHRIKLTAEATFTGLTTDAAIERVLETVPVPSFGA</sequence>
<accession>A0A6I1GEX7</accession>
<evidence type="ECO:0000259" key="3">
    <source>
        <dbReference type="Pfam" id="PF17863"/>
    </source>
</evidence>
<feature type="compositionally biased region" description="Low complexity" evidence="1">
    <location>
        <begin position="38"/>
        <end position="49"/>
    </location>
</feature>
<dbReference type="Gene3D" id="3.40.50.300">
    <property type="entry name" value="P-loop containing nucleotide triphosphate hydrolases"/>
    <property type="match status" value="1"/>
</dbReference>
<feature type="compositionally biased region" description="Low complexity" evidence="1">
    <location>
        <begin position="162"/>
        <end position="180"/>
    </location>
</feature>
<feature type="compositionally biased region" description="Low complexity" evidence="1">
    <location>
        <begin position="83"/>
        <end position="104"/>
    </location>
</feature>
<dbReference type="GO" id="GO:0005524">
    <property type="term" value="F:ATP binding"/>
    <property type="evidence" value="ECO:0007669"/>
    <property type="project" value="InterPro"/>
</dbReference>
<name>A0A6I1GEX7_9BIFI</name>
<protein>
    <submittedName>
        <fullName evidence="4">ATPase AAA</fullName>
    </submittedName>
</protein>
<dbReference type="Proteomes" id="UP000441772">
    <property type="component" value="Unassembled WGS sequence"/>
</dbReference>
<dbReference type="SUPFAM" id="SSF52540">
    <property type="entry name" value="P-loop containing nucleoside triphosphate hydrolases"/>
    <property type="match status" value="1"/>
</dbReference>
<proteinExistence type="predicted"/>
<dbReference type="CDD" id="cd00009">
    <property type="entry name" value="AAA"/>
    <property type="match status" value="1"/>
</dbReference>